<feature type="domain" description="F-box" evidence="1">
    <location>
        <begin position="68"/>
        <end position="118"/>
    </location>
</feature>
<dbReference type="AlphaFoldDB" id="J0D8E1"/>
<dbReference type="KEGG" id="adl:AURDEDRAFT_175455"/>
<dbReference type="InterPro" id="IPR036047">
    <property type="entry name" value="F-box-like_dom_sf"/>
</dbReference>
<dbReference type="Proteomes" id="UP000006514">
    <property type="component" value="Unassembled WGS sequence"/>
</dbReference>
<name>J0D8E1_AURST</name>
<dbReference type="Gene3D" id="1.20.1280.50">
    <property type="match status" value="1"/>
</dbReference>
<evidence type="ECO:0000313" key="2">
    <source>
        <dbReference type="EMBL" id="EJD35480.1"/>
    </source>
</evidence>
<accession>J0D8E1</accession>
<protein>
    <recommendedName>
        <fullName evidence="1">F-box domain-containing protein</fullName>
    </recommendedName>
</protein>
<reference evidence="3" key="1">
    <citation type="journal article" date="2012" name="Science">
        <title>The Paleozoic origin of enzymatic lignin decomposition reconstructed from 31 fungal genomes.</title>
        <authorList>
            <person name="Floudas D."/>
            <person name="Binder M."/>
            <person name="Riley R."/>
            <person name="Barry K."/>
            <person name="Blanchette R.A."/>
            <person name="Henrissat B."/>
            <person name="Martinez A.T."/>
            <person name="Otillar R."/>
            <person name="Spatafora J.W."/>
            <person name="Yadav J.S."/>
            <person name="Aerts A."/>
            <person name="Benoit I."/>
            <person name="Boyd A."/>
            <person name="Carlson A."/>
            <person name="Copeland A."/>
            <person name="Coutinho P.M."/>
            <person name="de Vries R.P."/>
            <person name="Ferreira P."/>
            <person name="Findley K."/>
            <person name="Foster B."/>
            <person name="Gaskell J."/>
            <person name="Glotzer D."/>
            <person name="Gorecki P."/>
            <person name="Heitman J."/>
            <person name="Hesse C."/>
            <person name="Hori C."/>
            <person name="Igarashi K."/>
            <person name="Jurgens J.A."/>
            <person name="Kallen N."/>
            <person name="Kersten P."/>
            <person name="Kohler A."/>
            <person name="Kuees U."/>
            <person name="Kumar T.K.A."/>
            <person name="Kuo A."/>
            <person name="LaButti K."/>
            <person name="Larrondo L.F."/>
            <person name="Lindquist E."/>
            <person name="Ling A."/>
            <person name="Lombard V."/>
            <person name="Lucas S."/>
            <person name="Lundell T."/>
            <person name="Martin R."/>
            <person name="McLaughlin D.J."/>
            <person name="Morgenstern I."/>
            <person name="Morin E."/>
            <person name="Murat C."/>
            <person name="Nagy L.G."/>
            <person name="Nolan M."/>
            <person name="Ohm R.A."/>
            <person name="Patyshakuliyeva A."/>
            <person name="Rokas A."/>
            <person name="Ruiz-Duenas F.J."/>
            <person name="Sabat G."/>
            <person name="Salamov A."/>
            <person name="Samejima M."/>
            <person name="Schmutz J."/>
            <person name="Slot J.C."/>
            <person name="St John F."/>
            <person name="Stenlid J."/>
            <person name="Sun H."/>
            <person name="Sun S."/>
            <person name="Syed K."/>
            <person name="Tsang A."/>
            <person name="Wiebenga A."/>
            <person name="Young D."/>
            <person name="Pisabarro A."/>
            <person name="Eastwood D.C."/>
            <person name="Martin F."/>
            <person name="Cullen D."/>
            <person name="Grigoriev I.V."/>
            <person name="Hibbett D.S."/>
        </authorList>
    </citation>
    <scope>NUCLEOTIDE SEQUENCE [LARGE SCALE GENOMIC DNA]</scope>
    <source>
        <strain evidence="3">TFB10046</strain>
    </source>
</reference>
<sequence>MQDLRTLPDIERFIFSQAVLASGANPADPDFEWNWSAEGVRRARKLAAELHEWIDCSLRTVGEGINELNPVNKLPPEILRIIFSLATARDQAAQLRLSTVCKRWKAVALDHPVLWSKVDVRAKRYATPDTLLDNLGRQLAYAKDVPTDLALYHPPCGPILHSTHTNPLEDHMFHLRSLDLRLPSSALEQHFRVALTMPVPLLVSLELYVTPIRDTDFPFGFPFDLFSGHAPCLRRLSLIGLTVPSPAWQPLAGSTHLSVSFGTVALSDLVRVVQACARLSFLLVAADDCVVPPDWSSVPKAQGRSPSSASLSVRPVLPDASPLDVAKFLSYAGHPVVSYLDVDWEQTNDAWAWMAEPAGDTTFARVLRDPASRRRGMRVTARTRAGHTRSTHLRIHRSRTPLLQVVTFFHSLEELVVGERFWPLDTFPHLPRLETMTIVLDGPYSADEGVADFAGIFFFPLDRSATWALLALRTMRLSRINLDVEQLPGEPSATAALSSPLVVSAHDIAVFLTWHLTGPQPLDLILHNVITYEGDHHDETRLLNSIVASVSFTAGDEEEDPFARERM</sequence>
<dbReference type="PROSITE" id="PS50181">
    <property type="entry name" value="FBOX"/>
    <property type="match status" value="1"/>
</dbReference>
<keyword evidence="3" id="KW-1185">Reference proteome</keyword>
<evidence type="ECO:0000313" key="3">
    <source>
        <dbReference type="Proteomes" id="UP000006514"/>
    </source>
</evidence>
<evidence type="ECO:0000259" key="1">
    <source>
        <dbReference type="PROSITE" id="PS50181"/>
    </source>
</evidence>
<dbReference type="InParanoid" id="J0D8E1"/>
<gene>
    <name evidence="2" type="ORF">AURDEDRAFT_175455</name>
</gene>
<dbReference type="OrthoDB" id="3181259at2759"/>
<dbReference type="EMBL" id="JH687889">
    <property type="protein sequence ID" value="EJD35480.1"/>
    <property type="molecule type" value="Genomic_DNA"/>
</dbReference>
<dbReference type="SUPFAM" id="SSF81383">
    <property type="entry name" value="F-box domain"/>
    <property type="match status" value="1"/>
</dbReference>
<dbReference type="Pfam" id="PF12937">
    <property type="entry name" value="F-box-like"/>
    <property type="match status" value="1"/>
</dbReference>
<organism evidence="2 3">
    <name type="scientific">Auricularia subglabra (strain TFB-10046 / SS5)</name>
    <name type="common">White-rot fungus</name>
    <name type="synonym">Auricularia delicata (strain TFB10046)</name>
    <dbReference type="NCBI Taxonomy" id="717982"/>
    <lineage>
        <taxon>Eukaryota</taxon>
        <taxon>Fungi</taxon>
        <taxon>Dikarya</taxon>
        <taxon>Basidiomycota</taxon>
        <taxon>Agaricomycotina</taxon>
        <taxon>Agaricomycetes</taxon>
        <taxon>Auriculariales</taxon>
        <taxon>Auriculariaceae</taxon>
        <taxon>Auricularia</taxon>
    </lineage>
</organism>
<dbReference type="InterPro" id="IPR001810">
    <property type="entry name" value="F-box_dom"/>
</dbReference>
<proteinExistence type="predicted"/>